<comment type="caution">
    <text evidence="1">The sequence shown here is derived from an EMBL/GenBank/DDBJ whole genome shotgun (WGS) entry which is preliminary data.</text>
</comment>
<keyword evidence="2" id="KW-1185">Reference proteome</keyword>
<accession>A0A4V3E215</accession>
<gene>
    <name evidence="1" type="ORF">B0I21_103358</name>
</gene>
<dbReference type="EMBL" id="SNZV01000003">
    <property type="protein sequence ID" value="TDS14858.1"/>
    <property type="molecule type" value="Genomic_DNA"/>
</dbReference>
<protein>
    <submittedName>
        <fullName evidence="1">Uncharacterized protein</fullName>
    </submittedName>
</protein>
<organism evidence="1 2">
    <name type="scientific">Sphingobacterium paludis</name>
    <dbReference type="NCBI Taxonomy" id="1476465"/>
    <lineage>
        <taxon>Bacteria</taxon>
        <taxon>Pseudomonadati</taxon>
        <taxon>Bacteroidota</taxon>
        <taxon>Sphingobacteriia</taxon>
        <taxon>Sphingobacteriales</taxon>
        <taxon>Sphingobacteriaceae</taxon>
        <taxon>Sphingobacterium</taxon>
    </lineage>
</organism>
<name>A0A4V3E215_9SPHI</name>
<proteinExistence type="predicted"/>
<dbReference type="AlphaFoldDB" id="A0A4V3E215"/>
<evidence type="ECO:0000313" key="2">
    <source>
        <dbReference type="Proteomes" id="UP000294752"/>
    </source>
</evidence>
<reference evidence="1 2" key="1">
    <citation type="submission" date="2019-03" db="EMBL/GenBank/DDBJ databases">
        <title>Genomic Encyclopedia of Type Strains, Phase III (KMG-III): the genomes of soil and plant-associated and newly described type strains.</title>
        <authorList>
            <person name="Whitman W."/>
        </authorList>
    </citation>
    <scope>NUCLEOTIDE SEQUENCE [LARGE SCALE GENOMIC DNA]</scope>
    <source>
        <strain evidence="1 2">CGMCC 1.12801</strain>
    </source>
</reference>
<evidence type="ECO:0000313" key="1">
    <source>
        <dbReference type="EMBL" id="TDS14858.1"/>
    </source>
</evidence>
<dbReference type="Proteomes" id="UP000294752">
    <property type="component" value="Unassembled WGS sequence"/>
</dbReference>
<sequence length="82" mass="8531">MNNLKLKKMGNQKEIKKKVLDVLKEELQPISEQDGAALTGGFTGAAGNADSLLPIDDINVPCNVKNSGCPTNTVANCGGSTT</sequence>